<feature type="signal peptide" evidence="1">
    <location>
        <begin position="1"/>
        <end position="24"/>
    </location>
</feature>
<dbReference type="Proteomes" id="UP000204551">
    <property type="component" value="Chromosome"/>
</dbReference>
<evidence type="ECO:0000256" key="1">
    <source>
        <dbReference type="SAM" id="SignalP"/>
    </source>
</evidence>
<dbReference type="STRING" id="616991.GCA_000733925_03805"/>
<dbReference type="AlphaFoldDB" id="A0A221US70"/>
<organism evidence="2 3">
    <name type="scientific">Arenibacter algicola</name>
    <dbReference type="NCBI Taxonomy" id="616991"/>
    <lineage>
        <taxon>Bacteria</taxon>
        <taxon>Pseudomonadati</taxon>
        <taxon>Bacteroidota</taxon>
        <taxon>Flavobacteriia</taxon>
        <taxon>Flavobacteriales</taxon>
        <taxon>Flavobacteriaceae</taxon>
        <taxon>Arenibacter</taxon>
    </lineage>
</organism>
<dbReference type="EMBL" id="CP022515">
    <property type="protein sequence ID" value="ASO04194.1"/>
    <property type="molecule type" value="Genomic_DNA"/>
</dbReference>
<proteinExistence type="predicted"/>
<feature type="chain" id="PRO_5013143893" evidence="1">
    <location>
        <begin position="25"/>
        <end position="424"/>
    </location>
</feature>
<dbReference type="Pfam" id="PF08309">
    <property type="entry name" value="LVIVD"/>
    <property type="match status" value="3"/>
</dbReference>
<reference evidence="2 3" key="1">
    <citation type="submission" date="2017-07" db="EMBL/GenBank/DDBJ databases">
        <title>Genome Sequence of Arenibacter algicola Strain SMS7 Isolated from a culture of the Diatom Skeletonema marinoi.</title>
        <authorList>
            <person name="Topel M."/>
            <person name="Pinder M.I.M."/>
            <person name="Johansson O.N."/>
            <person name="Kourtchenko O."/>
            <person name="Godhe A."/>
            <person name="Clarke A.K."/>
        </authorList>
    </citation>
    <scope>NUCLEOTIDE SEQUENCE [LARGE SCALE GENOMIC DNA]</scope>
    <source>
        <strain evidence="2 3">SMS7</strain>
    </source>
</reference>
<sequence>MVTPQNYTGMRRMILLLFVLTALGFISCNDEDDGKYAEYLVAKPLKMSKADFKKAIDVIAPIPMDESGKIYVYGHYIFVNEKYEGVHVVDNSDPKAPKKIAFIKIPGNVDVSVKGNYLYADSIMDLIVLDISDINNIRTVNRLENVLRDNVIFPFEVDIYEWQDIDYENDIVIGWETVKERRLIEEVQVDFSREFDVMLSNAAQNSAPTGQGGSLARFKIVNDYLYAVDSHNINVFNIEDLENPKDLDDVYAGFDIETIFNRGDQLFLGSMRGMYIYDISSPATPSLISEFEHGTACDPVVVDGDYAYVTLRGGNMCGATESGLFIVDISDITNPELVKTYPMDGPYGLGVKDEKLFVCDGASGLKVYDKSNVQDLVQLNHFKDIDTFDVIPMEDNLLMIGEEVLYQYEYLENKIKLISTFKLN</sequence>
<protein>
    <submittedName>
        <fullName evidence="2">LVIVD repeat protein</fullName>
    </submittedName>
</protein>
<evidence type="ECO:0000313" key="3">
    <source>
        <dbReference type="Proteomes" id="UP000204551"/>
    </source>
</evidence>
<dbReference type="KEGG" id="aalg:AREALGSMS7_00710"/>
<keyword evidence="1" id="KW-0732">Signal</keyword>
<gene>
    <name evidence="2" type="ORF">AREALGSMS7_00710</name>
</gene>
<dbReference type="InterPro" id="IPR013211">
    <property type="entry name" value="LVIVD"/>
</dbReference>
<dbReference type="eggNOG" id="COG5276">
    <property type="taxonomic scope" value="Bacteria"/>
</dbReference>
<evidence type="ECO:0000313" key="2">
    <source>
        <dbReference type="EMBL" id="ASO04194.1"/>
    </source>
</evidence>
<dbReference type="InterPro" id="IPR011048">
    <property type="entry name" value="Haem_d1_sf"/>
</dbReference>
<name>A0A221US70_9FLAO</name>
<accession>A0A221US70</accession>
<dbReference type="SUPFAM" id="SSF51004">
    <property type="entry name" value="C-terminal (heme d1) domain of cytochrome cd1-nitrite reductase"/>
    <property type="match status" value="1"/>
</dbReference>